<gene>
    <name evidence="2" type="ORF">SAMN05444001_10957</name>
</gene>
<dbReference type="RefSeq" id="WP_103983413.1">
    <property type="nucleotide sequence ID" value="NZ_FNVS01000009.1"/>
</dbReference>
<dbReference type="InterPro" id="IPR010502">
    <property type="entry name" value="Carb-bd_dom_fam9"/>
</dbReference>
<evidence type="ECO:0000313" key="3">
    <source>
        <dbReference type="Proteomes" id="UP000236725"/>
    </source>
</evidence>
<proteinExistence type="predicted"/>
<dbReference type="GO" id="GO:0004553">
    <property type="term" value="F:hydrolase activity, hydrolyzing O-glycosyl compounds"/>
    <property type="evidence" value="ECO:0007669"/>
    <property type="project" value="InterPro"/>
</dbReference>
<dbReference type="Gene3D" id="2.60.40.1190">
    <property type="match status" value="1"/>
</dbReference>
<dbReference type="Proteomes" id="UP000236725">
    <property type="component" value="Unassembled WGS sequence"/>
</dbReference>
<evidence type="ECO:0000313" key="2">
    <source>
        <dbReference type="EMBL" id="SEF90245.1"/>
    </source>
</evidence>
<dbReference type="Pfam" id="PF16011">
    <property type="entry name" value="CBM9_2"/>
    <property type="match status" value="1"/>
</dbReference>
<protein>
    <submittedName>
        <fullName evidence="2">Carbohydrate-binding family 9</fullName>
    </submittedName>
</protein>
<sequence length="214" mass="24686">MKSLKVPYLEMLDVLSPSSIDPVLEKYAQREYVDVLNWKSEYGYKPIVAFDIARSKTHLYIRYFVKGNSLKAEYGINNSPVHQDSCVEFFMQKAGDSNYMNFEFNCIGTCDAARRESRENKSSLSQEEYASIKTYSSLGTKPFPEKEGVFAWELTVVIPFTLMGLDPNNLPQKIMGNFYKCADNTQFPHFVSWNPIDLPEPDFHCPKFFGEIYL</sequence>
<dbReference type="GO" id="GO:0016052">
    <property type="term" value="P:carbohydrate catabolic process"/>
    <property type="evidence" value="ECO:0007669"/>
    <property type="project" value="InterPro"/>
</dbReference>
<comment type="caution">
    <text evidence="2">The sequence shown here is derived from an EMBL/GenBank/DDBJ whole genome shotgun (WGS) entry which is preliminary data.</text>
</comment>
<accession>A0A8G2F2W0</accession>
<reference evidence="2 3" key="1">
    <citation type="submission" date="2016-10" db="EMBL/GenBank/DDBJ databases">
        <authorList>
            <person name="Varghese N."/>
            <person name="Submissions S."/>
        </authorList>
    </citation>
    <scope>NUCLEOTIDE SEQUENCE [LARGE SCALE GENOMIC DNA]</scope>
    <source>
        <strain evidence="2 3">DSM 29073</strain>
    </source>
</reference>
<organism evidence="2 3">
    <name type="scientific">Parabacteroides chinchillae</name>
    <dbReference type="NCBI Taxonomy" id="871327"/>
    <lineage>
        <taxon>Bacteria</taxon>
        <taxon>Pseudomonadati</taxon>
        <taxon>Bacteroidota</taxon>
        <taxon>Bacteroidia</taxon>
        <taxon>Bacteroidales</taxon>
        <taxon>Tannerellaceae</taxon>
        <taxon>Parabacteroides</taxon>
    </lineage>
</organism>
<feature type="domain" description="Carbohydrate-binding" evidence="1">
    <location>
        <begin position="29"/>
        <end position="213"/>
    </location>
</feature>
<keyword evidence="3" id="KW-1185">Reference proteome</keyword>
<evidence type="ECO:0000259" key="1">
    <source>
        <dbReference type="Pfam" id="PF16011"/>
    </source>
</evidence>
<dbReference type="SUPFAM" id="SSF49344">
    <property type="entry name" value="CBD9-like"/>
    <property type="match status" value="1"/>
</dbReference>
<dbReference type="EMBL" id="FNVS01000009">
    <property type="protein sequence ID" value="SEF90245.1"/>
    <property type="molecule type" value="Genomic_DNA"/>
</dbReference>
<dbReference type="AlphaFoldDB" id="A0A8G2F2W0"/>
<name>A0A8G2F2W0_9BACT</name>
<dbReference type="GO" id="GO:0030246">
    <property type="term" value="F:carbohydrate binding"/>
    <property type="evidence" value="ECO:0007669"/>
    <property type="project" value="InterPro"/>
</dbReference>
<dbReference type="CDD" id="cd09620">
    <property type="entry name" value="CBM9_like_3"/>
    <property type="match status" value="1"/>
</dbReference>